<dbReference type="GO" id="GO:0042995">
    <property type="term" value="C:cell projection"/>
    <property type="evidence" value="ECO:0007669"/>
    <property type="project" value="UniProtKB-SubCell"/>
</dbReference>
<gene>
    <name evidence="8" type="ORF">PPENT_87.1.T1370068</name>
</gene>
<dbReference type="InterPro" id="IPR014020">
    <property type="entry name" value="Tensin_C2-dom"/>
</dbReference>
<dbReference type="GO" id="GO:0005829">
    <property type="term" value="C:cytosol"/>
    <property type="evidence" value="ECO:0007669"/>
    <property type="project" value="TreeGrafter"/>
</dbReference>
<protein>
    <recommendedName>
        <fullName evidence="10">Phosphatidylinositol-3,4,5-trisphosphate 3-phosphatase</fullName>
    </recommendedName>
</protein>
<feature type="region of interest" description="Disordered" evidence="4">
    <location>
        <begin position="384"/>
        <end position="415"/>
    </location>
</feature>
<dbReference type="Proteomes" id="UP000689195">
    <property type="component" value="Unassembled WGS sequence"/>
</dbReference>
<dbReference type="PROSITE" id="PS50056">
    <property type="entry name" value="TYR_PHOSPHATASE_2"/>
    <property type="match status" value="1"/>
</dbReference>
<keyword evidence="9" id="KW-1185">Reference proteome</keyword>
<feature type="domain" description="Phosphatase tensin-type" evidence="6">
    <location>
        <begin position="13"/>
        <end position="185"/>
    </location>
</feature>
<evidence type="ECO:0000256" key="4">
    <source>
        <dbReference type="SAM" id="MobiDB-lite"/>
    </source>
</evidence>
<evidence type="ECO:0000313" key="8">
    <source>
        <dbReference type="EMBL" id="CAD8204440.1"/>
    </source>
</evidence>
<dbReference type="InterPro" id="IPR016130">
    <property type="entry name" value="Tyr_Pase_AS"/>
</dbReference>
<feature type="domain" description="Tyrosine specific protein phosphatases" evidence="5">
    <location>
        <begin position="101"/>
        <end position="174"/>
    </location>
</feature>
<keyword evidence="2" id="KW-0378">Hydrolase</keyword>
<dbReference type="Pfam" id="PF10409">
    <property type="entry name" value="PTEN_C2"/>
    <property type="match status" value="1"/>
</dbReference>
<feature type="domain" description="C2 tensin-type" evidence="7">
    <location>
        <begin position="194"/>
        <end position="319"/>
    </location>
</feature>
<organism evidence="8 9">
    <name type="scientific">Paramecium pentaurelia</name>
    <dbReference type="NCBI Taxonomy" id="43138"/>
    <lineage>
        <taxon>Eukaryota</taxon>
        <taxon>Sar</taxon>
        <taxon>Alveolata</taxon>
        <taxon>Ciliophora</taxon>
        <taxon>Intramacronucleata</taxon>
        <taxon>Oligohymenophorea</taxon>
        <taxon>Peniculida</taxon>
        <taxon>Parameciidae</taxon>
        <taxon>Paramecium</taxon>
    </lineage>
</organism>
<feature type="compositionally biased region" description="Acidic residues" evidence="4">
    <location>
        <begin position="391"/>
        <end position="404"/>
    </location>
</feature>
<dbReference type="GO" id="GO:0016314">
    <property type="term" value="F:phosphatidylinositol-3,4,5-trisphosphate 3-phosphatase activity"/>
    <property type="evidence" value="ECO:0007669"/>
    <property type="project" value="TreeGrafter"/>
</dbReference>
<dbReference type="PANTHER" id="PTHR12305:SF60">
    <property type="entry name" value="PHOSPHATIDYLINOSITOL 3,4,5-TRISPHOSPHATE 3-PHOSPHATASE TPTE2-RELATED"/>
    <property type="match status" value="1"/>
</dbReference>
<evidence type="ECO:0000259" key="7">
    <source>
        <dbReference type="PROSITE" id="PS51182"/>
    </source>
</evidence>
<dbReference type="InterPro" id="IPR051281">
    <property type="entry name" value="Dual-spec_lipid-protein_phosph"/>
</dbReference>
<keyword evidence="3" id="KW-0966">Cell projection</keyword>
<evidence type="ECO:0000259" key="5">
    <source>
        <dbReference type="PROSITE" id="PS50056"/>
    </source>
</evidence>
<dbReference type="InterPro" id="IPR029023">
    <property type="entry name" value="Tensin_phosphatase"/>
</dbReference>
<comment type="subcellular location">
    <subcellularLocation>
        <location evidence="1">Cell projection</location>
    </subcellularLocation>
</comment>
<dbReference type="PROSITE" id="PS51181">
    <property type="entry name" value="PPASE_TENSIN"/>
    <property type="match status" value="1"/>
</dbReference>
<dbReference type="Pfam" id="PF22785">
    <property type="entry name" value="Tc-R-P"/>
    <property type="match status" value="1"/>
</dbReference>
<dbReference type="PROSITE" id="PS51182">
    <property type="entry name" value="C2_TENSIN"/>
    <property type="match status" value="1"/>
</dbReference>
<sequence length="415" mass="48847">MNFFRELVSGQKVRFINGQYNLDLTYITNRVIAMSFPASGFESTFRNNIDDVVKFLQEHHGDKYMLYNLSNRKYNYEKFGENRILEFAWEDHHSPPIDMLFDVCKKVDQFLNEDINHVAIIHCQAGKGRTGTLICCYLLYSGRASNPDEARLYYSKKRFNKAKSGVTQPSQIRYIEYFNQIFKSPDYCAQLKKLSAITLVGPSPKMSGNTSKPYVDIYTVKDMRKIYSGLQEAQMKNYEYKGNELVLQLNTVIYGDILIKFYHCGSLRQKFMFRLAFNTCMIDESNQLLFYLQNLDPDSTFKNKKYSKEFQVRLQFQDICEICTQRQQFQQKCQNCQQEMQSEYNSWSLVYQIMNEYPKYKLIQSKILLFGDPQDDDFHETIAKLQNGDQVESDDDSESDQDSDGEQKEQRLQQQ</sequence>
<evidence type="ECO:0000313" key="9">
    <source>
        <dbReference type="Proteomes" id="UP000689195"/>
    </source>
</evidence>
<dbReference type="SMART" id="SM00404">
    <property type="entry name" value="PTPc_motif"/>
    <property type="match status" value="1"/>
</dbReference>
<evidence type="ECO:0000256" key="3">
    <source>
        <dbReference type="ARBA" id="ARBA00023273"/>
    </source>
</evidence>
<dbReference type="CDD" id="cd14497">
    <property type="entry name" value="PTP_PTEN-like"/>
    <property type="match status" value="1"/>
</dbReference>
<accession>A0A8S1XTK8</accession>
<dbReference type="PANTHER" id="PTHR12305">
    <property type="entry name" value="PHOSPHATASE WITH HOMOLOGY TO TENSIN"/>
    <property type="match status" value="1"/>
</dbReference>
<dbReference type="EMBL" id="CAJJDO010000137">
    <property type="protein sequence ID" value="CAD8204440.1"/>
    <property type="molecule type" value="Genomic_DNA"/>
</dbReference>
<name>A0A8S1XTK8_9CILI</name>
<dbReference type="OrthoDB" id="16692at2759"/>
<reference evidence="8" key="1">
    <citation type="submission" date="2021-01" db="EMBL/GenBank/DDBJ databases">
        <authorList>
            <consortium name="Genoscope - CEA"/>
            <person name="William W."/>
        </authorList>
    </citation>
    <scope>NUCLEOTIDE SEQUENCE</scope>
</reference>
<dbReference type="SMART" id="SM01326">
    <property type="entry name" value="PTEN_C2"/>
    <property type="match status" value="1"/>
</dbReference>
<dbReference type="InterPro" id="IPR003595">
    <property type="entry name" value="Tyr_Pase_cat"/>
</dbReference>
<comment type="caution">
    <text evidence="8">The sequence shown here is derived from an EMBL/GenBank/DDBJ whole genome shotgun (WGS) entry which is preliminary data.</text>
</comment>
<dbReference type="InterPro" id="IPR000387">
    <property type="entry name" value="Tyr_Pase_dom"/>
</dbReference>
<evidence type="ECO:0008006" key="10">
    <source>
        <dbReference type="Google" id="ProtNLM"/>
    </source>
</evidence>
<dbReference type="PROSITE" id="PS00383">
    <property type="entry name" value="TYR_PHOSPHATASE_1"/>
    <property type="match status" value="1"/>
</dbReference>
<evidence type="ECO:0000256" key="1">
    <source>
        <dbReference type="ARBA" id="ARBA00004316"/>
    </source>
</evidence>
<evidence type="ECO:0000259" key="6">
    <source>
        <dbReference type="PROSITE" id="PS51181"/>
    </source>
</evidence>
<evidence type="ECO:0000256" key="2">
    <source>
        <dbReference type="ARBA" id="ARBA00022801"/>
    </source>
</evidence>
<dbReference type="AlphaFoldDB" id="A0A8S1XTK8"/>
<proteinExistence type="predicted"/>
<feature type="compositionally biased region" description="Basic and acidic residues" evidence="4">
    <location>
        <begin position="405"/>
        <end position="415"/>
    </location>
</feature>